<keyword evidence="2" id="KW-1185">Reference proteome</keyword>
<accession>A0A0B0NA51</accession>
<name>A0A0B0NA51_GOSAR</name>
<organism evidence="1 2">
    <name type="scientific">Gossypium arboreum</name>
    <name type="common">Tree cotton</name>
    <name type="synonym">Gossypium nanking</name>
    <dbReference type="NCBI Taxonomy" id="29729"/>
    <lineage>
        <taxon>Eukaryota</taxon>
        <taxon>Viridiplantae</taxon>
        <taxon>Streptophyta</taxon>
        <taxon>Embryophyta</taxon>
        <taxon>Tracheophyta</taxon>
        <taxon>Spermatophyta</taxon>
        <taxon>Magnoliopsida</taxon>
        <taxon>eudicotyledons</taxon>
        <taxon>Gunneridae</taxon>
        <taxon>Pentapetalae</taxon>
        <taxon>rosids</taxon>
        <taxon>malvids</taxon>
        <taxon>Malvales</taxon>
        <taxon>Malvaceae</taxon>
        <taxon>Malvoideae</taxon>
        <taxon>Gossypium</taxon>
    </lineage>
</organism>
<gene>
    <name evidence="1" type="ORF">F383_34803</name>
</gene>
<evidence type="ECO:0000313" key="1">
    <source>
        <dbReference type="EMBL" id="KHG07961.1"/>
    </source>
</evidence>
<reference evidence="2" key="1">
    <citation type="submission" date="2014-09" db="EMBL/GenBank/DDBJ databases">
        <authorList>
            <person name="Mudge J."/>
            <person name="Ramaraj T."/>
            <person name="Lindquist I.E."/>
            <person name="Bharti A.K."/>
            <person name="Sundararajan A."/>
            <person name="Cameron C.T."/>
            <person name="Woodward J.E."/>
            <person name="May G.D."/>
            <person name="Brubaker C."/>
            <person name="Broadhvest J."/>
            <person name="Wilkins T.A."/>
        </authorList>
    </citation>
    <scope>NUCLEOTIDE SEQUENCE</scope>
    <source>
        <strain evidence="2">cv. AKA8401</strain>
    </source>
</reference>
<dbReference type="Proteomes" id="UP000032142">
    <property type="component" value="Unassembled WGS sequence"/>
</dbReference>
<sequence length="78" mass="8748">MGTYSRVLARVQPRGLTDLGHTANHTSVCLAVCPSKWPHMPGYIDLCHIADHMPVCETVWSILTLFQLQYQGTHGRET</sequence>
<comment type="caution">
    <text evidence="1">The sequence shown here is derived from an EMBL/GenBank/DDBJ whole genome shotgun (WGS) entry which is preliminary data.</text>
</comment>
<proteinExistence type="predicted"/>
<evidence type="ECO:0000313" key="2">
    <source>
        <dbReference type="Proteomes" id="UP000032142"/>
    </source>
</evidence>
<dbReference type="AlphaFoldDB" id="A0A0B0NA51"/>
<dbReference type="EMBL" id="JRRC01486097">
    <property type="protein sequence ID" value="KHG07961.1"/>
    <property type="molecule type" value="Genomic_DNA"/>
</dbReference>
<protein>
    <submittedName>
        <fullName evidence="1">Protein MEI2-like 4</fullName>
    </submittedName>
</protein>